<dbReference type="FunFam" id="1.10.1200.10:FF:000005">
    <property type="entry name" value="Nonribosomal peptide synthetase 1"/>
    <property type="match status" value="1"/>
</dbReference>
<dbReference type="SMART" id="SM01294">
    <property type="entry name" value="PKS_PP_betabranch"/>
    <property type="match status" value="1"/>
</dbReference>
<dbReference type="SMART" id="SM00823">
    <property type="entry name" value="PKS_PP"/>
    <property type="match status" value="3"/>
</dbReference>
<dbReference type="RefSeq" id="XP_018660091.2">
    <property type="nucleotide sequence ID" value="XM_018806621.2"/>
</dbReference>
<dbReference type="Gene3D" id="1.10.1200.10">
    <property type="entry name" value="ACP-like"/>
    <property type="match status" value="4"/>
</dbReference>
<dbReference type="GO" id="GO:0044550">
    <property type="term" value="P:secondary metabolite biosynthetic process"/>
    <property type="evidence" value="ECO:0007669"/>
    <property type="project" value="TreeGrafter"/>
</dbReference>
<dbReference type="InterPro" id="IPR006162">
    <property type="entry name" value="Ppantetheine_attach_site"/>
</dbReference>
<dbReference type="InterPro" id="IPR042099">
    <property type="entry name" value="ANL_N_sf"/>
</dbReference>
<sequence>MHLAEEQPLFVQFSSLAPERFSETSITPATETERIVHSLVADVIGIEETAFGVEDDIFRLGANSITAMSLASIARTKGLCITVPQILQNPTVQQMANLIQNTSQGKFIPPGKPTGSPSLSQKPGCTQALRQLVSRKCHIDESLVEAAYPCTSLQESLFLRSIKDAGSYMIRYEWAIPGHLDLPKLREAWDFVIQKYDILRTRFVEDDESTIWQAVIPEKLQWRVITNKTQMKDKFNTGFGKPLLRLGLFQGQSTEQTSSFIFEAHHSIMDAWSCDLVLDAFSTAYNSQLAASQLATNSPQFGSFIDYISSIDEEDSKMFWTQQYSGFRGHRLPLRSPALAEPRDCLKARVLYKSSETSPFTVSEYLRAAWAIVISSFSEETDIVFGIVESGRDISLSGIESIIGPTIATLPVRTQVFPTEQIIDFMQKLRHQRAQMVHHQHFGLQNIASVSAEAGRGCEFQSLLVIQAPVQRRKNAVLRVEDAAVGVAMTDYPIVLECFLEEGGVGFVLDYDASMIASADAKKLLAGIRTAFQQLREGLTERLLRDLTPTISTDKLKLEKLNSNLPRYVKEKIHHLISDQARNEPLAPAIMSWDGEMNFRQIDQTSTRLGEYLNYLGYGAESVIPVCFEKSMWYIIAVLGTLKAGAAFLPLDPSQPIGRLHEIIGQIQADVCLVSGETDSLFPAPQFKTITVSKDGWPLRNANDGLCLSKADSTGNPENPRQSSNLAYIIFTSGSTGKPKGVMIEHDSFCSGACVRAERIHRNKNSRVFSFSSYSFDTSIEDVLTTLIVGGCVCIPSAHECKNELADAIQRYRANTLDTTPSAVAAMSPEDSPGLTTVILGGEAMTADNVAKWASRVTLINTYGPSECSIVSTVAPPAKMNTDPSNIGHGVGCITWVVDENDHERLVPIGEVGELLIEGPIVGRGYHGDETNEAFLGNTKWRSTFSLKSSWRIYKTGDLVRYATDGSIIFVGRKDSQCKIRGQRVEIAEIEHRLRDVIAHEQIAVECIPLPDLGPTIVGFLGERTKDESSDAALHAASSLPPMLSSIQSHLVTDLPTYMLPSFYVEVRHFPMQISGKLGRAALRSIFMKLYKTQYSSRNTVAATLSKKQPQHFIGMALQTLWARQLGITATNIGLHDTFFALGGNSLKAMQLVAQCRKAGLSLTVEDIFKGPSLEEMTAAVVSRVSATAMPGCDDQNNAELSRLRDTIPTIDNATTQEVCAACGITANLIEDIYPCSPLQELFMRGSLHQPGSYIATHIFKIAHDADPHKLIEAWSTVADDSCILRTRLVQTESSGLVQVVLREKLAWKSAATLDECRRNSEHMAIHSGSPLSQLYLVEGEDSYLAWTAHHAIYDAWMLDQLTEALRAAYDGTWVRPKADYRDYIRYLRTLDSEETRRFWKSQLASPSSVGHFVKQDQQRHTLRMERSLEQTIQITFPNTSNLAFSTYIRAAWALTVSEYGESQDVIFGIVLAGRALQLTDVDTIIAPTIGTAPLRIQLDSKSTVGNFLSLVQNQSASIMPHEQFGVQNIKGLSQDCWEACDFESLLDIHPMVGHVHSDAVLELESSRNNSQAFHTHPLVLTCRPHQNSLDLECVFDESMIDQTQALQMMHHFAHMLQQLVRVDGVQSSTQLATEGTVADLERISPFDKALVHQWNSSEYCAVPSFIHEKVRAQVMLDPNRSAIEAWDGNFTYGELDILSSRLAVYLQNIGVDEKPIIPLCFSKSAWAVVAMLAVLKVGGAYAALDPSHPPERLRTMVKHTKATIVLVGKEHAAMFDGQVKHVVVLDDLLLAELPQSPIKLTFKTTLDPQDAALIVFTSGSTGIPKGVVLQHDAFCTLADGMAAEMNFSADSRVLQFAAYAFDVSSSEIFLTLMHGGCCCIPSDADRLSNLAGVIANFRINWLYLTPTVANLVLPEDVKNVKTLVLGGEAARQELIDRYANRTCLINSYGPAEGTIWPSMAKFSPSSSPSDIGSGTRCHMWLVDPNNHDQLVPIGVPGEILLEGPMVARGYLFDEAKTKAVFIDPPKWATPRRDGLRRRFYKVGDMARQKADGTLIFLGRKDTQVKLRGQRIELGEIEFRIAKNSPTIKAAAVEVANLNGHSQVLVAFINFSSNVDICYDNNIGAVTTSLRNDLIALQESLSKHLPPYMIPSFYVPLEQLPKTLSQKLDRRALRTLFENIPRSSLKDHSLSFHSTRKPSSPLERQVQSLWASILNIKPQDIGMNDSPMRLGANSMTAIQASTLARKEGLNMPVPTILRAKSLAEICDATSPIRHLEEQPLQPFSLLEKRKEPDFQILMADIENQCNVIQTQIEDAYPCTPLQAGMILHSENRPGSYVTQRIFPLDPEIDIDGFKTAWNNVAKVCDILRTRIVSSEAWGLVQTVLDETIVWAETKDLQTYLHNDRHLAFDFGAPLMRFCIAEQRDNAVRQFIWTTHHAVYDGWTINLLLHLVDQQYHKGSIPSPPRFAAFIQNILSANQSEAATYWAQLLNGFVPPRSQLAKSSIEKSPLPKIVKLSIEDFGTGQCPVTGPSLIRAAWGLLLGNYYDSRDVTFGTVTNGRSAAVTGIMDLCGPTMSIIPTRVKINDEMNLHSLLMDIQNQGLEAMPFAQHGMQYIQRIDPSTRAACQFETLLDIDIQSDKAVPKIFSSEERSGNLEAFHTYAIVLSARIVSGRLEFEMEFDSRRVSEGHIHGILGGLDRLIQQLKHSSDTSSVGALKATLEGETGTPEPNLTQSVASLPPQQEAALSNLGEKPIERHFHLEIKLHELLSKVLQVDPAEIGIHDHFIAMGGDSISAMHLASLARRNGILLRASDVFRHPTIYSMAQQCSKSMIDSTVDIAQGQNPTARPRDDAVRRHVSTSLKIPMNDIQDVVPATDFQNWAVAGDLMKSRGWSNYVIITFSSPLNKEKLLTAFNTVITRNAILRTAFVAFGSQILQIVRREPYVKHEHVLRNADVQQEIHAWVDSMIANGQVSAISEGSVRMMTAGPTSESVCALAMTLSHAQSDATSLSHIGSDLSDAFDGRVLPTRPSFSIFAAKIGNTEPQTEAECFWRTELHRAHMTKITQLSPPSHSYQYPVAKTYKRTIPTPEGRKHTFATALKAAWALTLAKYTKQNDVVFGHLVSGRTLPISGVEDMVGPCVNIVPVRIRIRPSMTAENLLETIQDRYLASMPHETLGLNRIVEACTAWPRSTRYSSILQHQNIDDVPSLTFDNGKTEANVSLRCPSHDSTDIWVISIPKGNTIEVTLSCNDNLVSPYEAQSLLGSLVQKIAMFTSDDACIVIAQDKVEQERDETCSLPRERDELQLVIDGGVRLGGQEPSLIHKVRGIWQNVLYTSAEEVDDISPTTPYYEIRGGHAATVLLLAQYRAQIASDITMEEVIDHPTLEGHARLLLAKQKTKGLESRSS</sequence>
<keyword evidence="1" id="KW-0596">Phosphopantetheine</keyword>
<evidence type="ECO:0000256" key="3">
    <source>
        <dbReference type="ARBA" id="ARBA00022598"/>
    </source>
</evidence>
<dbReference type="Gene3D" id="3.40.50.12780">
    <property type="entry name" value="N-terminal domain of ligase-like"/>
    <property type="match status" value="2"/>
</dbReference>
<reference evidence="6 7" key="1">
    <citation type="journal article" date="2016" name="Genome Announc.">
        <title>Draft Whole-Genome Sequence of Trichoderma gamsii T6085, a Promising Biocontrol Agent of Fusarium Head Blight on Wheat.</title>
        <authorList>
            <person name="Baroncelli R."/>
            <person name="Zapparata A."/>
            <person name="Piaggeschi G."/>
            <person name="Sarrocco S."/>
            <person name="Vannacci G."/>
        </authorList>
    </citation>
    <scope>NUCLEOTIDE SEQUENCE [LARGE SCALE GENOMIC DNA]</scope>
    <source>
        <strain evidence="6 7">T6085</strain>
    </source>
</reference>
<evidence type="ECO:0000256" key="2">
    <source>
        <dbReference type="ARBA" id="ARBA00022553"/>
    </source>
</evidence>
<proteinExistence type="inferred from homology"/>
<dbReference type="InterPro" id="IPR020806">
    <property type="entry name" value="PKS_PP-bd"/>
</dbReference>
<evidence type="ECO:0000313" key="7">
    <source>
        <dbReference type="Proteomes" id="UP000054821"/>
    </source>
</evidence>
<dbReference type="GeneID" id="29986704"/>
<dbReference type="InterPro" id="IPR010071">
    <property type="entry name" value="AA_adenyl_dom"/>
</dbReference>
<protein>
    <recommendedName>
        <fullName evidence="5">Carrier domain-containing protein</fullName>
    </recommendedName>
</protein>
<dbReference type="Gene3D" id="3.30.559.10">
    <property type="entry name" value="Chloramphenicol acetyltransferase-like domain"/>
    <property type="match status" value="4"/>
</dbReference>
<dbReference type="Pfam" id="PF00668">
    <property type="entry name" value="Condensation"/>
    <property type="match status" value="4"/>
</dbReference>
<dbReference type="SUPFAM" id="SSF47336">
    <property type="entry name" value="ACP-like"/>
    <property type="match status" value="4"/>
</dbReference>
<accession>A0A2P4ZE63</accession>
<dbReference type="Proteomes" id="UP000054821">
    <property type="component" value="Unassembled WGS sequence"/>
</dbReference>
<feature type="domain" description="Carrier" evidence="5">
    <location>
        <begin position="1112"/>
        <end position="1185"/>
    </location>
</feature>
<dbReference type="STRING" id="398673.A0A2P4ZE63"/>
<dbReference type="SUPFAM" id="SSF52777">
    <property type="entry name" value="CoA-dependent acyltransferases"/>
    <property type="match status" value="8"/>
</dbReference>
<dbReference type="InterPro" id="IPR045851">
    <property type="entry name" value="AMP-bd_C_sf"/>
</dbReference>
<evidence type="ECO:0000313" key="6">
    <source>
        <dbReference type="EMBL" id="PON22576.1"/>
    </source>
</evidence>
<dbReference type="PANTHER" id="PTHR45527">
    <property type="entry name" value="NONRIBOSOMAL PEPTIDE SYNTHETASE"/>
    <property type="match status" value="1"/>
</dbReference>
<dbReference type="Pfam" id="PF00501">
    <property type="entry name" value="AMP-binding"/>
    <property type="match status" value="2"/>
</dbReference>
<dbReference type="PROSITE" id="PS50075">
    <property type="entry name" value="CARRIER"/>
    <property type="match status" value="4"/>
</dbReference>
<evidence type="ECO:0000256" key="4">
    <source>
        <dbReference type="ARBA" id="ARBA00029454"/>
    </source>
</evidence>
<dbReference type="GO" id="GO:0005737">
    <property type="term" value="C:cytoplasm"/>
    <property type="evidence" value="ECO:0007669"/>
    <property type="project" value="TreeGrafter"/>
</dbReference>
<dbReference type="InterPro" id="IPR000873">
    <property type="entry name" value="AMP-dep_synth/lig_dom"/>
</dbReference>
<dbReference type="FunFam" id="3.40.50.12780:FF:000014">
    <property type="entry name" value="Nonribosomal peptide synthetase 1"/>
    <property type="match status" value="2"/>
</dbReference>
<comment type="caution">
    <text evidence="6">The sequence shown here is derived from an EMBL/GenBank/DDBJ whole genome shotgun (WGS) entry which is preliminary data.</text>
</comment>
<feature type="domain" description="Carrier" evidence="5">
    <location>
        <begin position="27"/>
        <end position="103"/>
    </location>
</feature>
<keyword evidence="3" id="KW-0436">Ligase</keyword>
<dbReference type="InterPro" id="IPR001242">
    <property type="entry name" value="Condensation_dom"/>
</dbReference>
<dbReference type="CDD" id="cd05918">
    <property type="entry name" value="A_NRPS_SidN3_like"/>
    <property type="match status" value="2"/>
</dbReference>
<dbReference type="Pfam" id="PF00550">
    <property type="entry name" value="PP-binding"/>
    <property type="match status" value="4"/>
</dbReference>
<dbReference type="InterPro" id="IPR036736">
    <property type="entry name" value="ACP-like_sf"/>
</dbReference>
<dbReference type="PANTHER" id="PTHR45527:SF1">
    <property type="entry name" value="FATTY ACID SYNTHASE"/>
    <property type="match status" value="1"/>
</dbReference>
<dbReference type="CDD" id="cd19545">
    <property type="entry name" value="FUM14_C_NRPS-like"/>
    <property type="match status" value="3"/>
</dbReference>
<dbReference type="Gene3D" id="3.30.300.30">
    <property type="match status" value="2"/>
</dbReference>
<name>A0A2P4ZE63_9HYPO</name>
<dbReference type="InterPro" id="IPR023213">
    <property type="entry name" value="CAT-like_dom_sf"/>
</dbReference>
<dbReference type="CDD" id="cd19542">
    <property type="entry name" value="CT_NRPS-like"/>
    <property type="match status" value="1"/>
</dbReference>
<keyword evidence="7" id="KW-1185">Reference proteome</keyword>
<feature type="domain" description="Carrier" evidence="5">
    <location>
        <begin position="2757"/>
        <end position="2830"/>
    </location>
</feature>
<gene>
    <name evidence="6" type="ORF">TGAM01_v208465</name>
</gene>
<comment type="similarity">
    <text evidence="4">Belongs to the NRP synthetase family.</text>
</comment>
<dbReference type="NCBIfam" id="TIGR01733">
    <property type="entry name" value="AA-adenyl-dom"/>
    <property type="match status" value="2"/>
</dbReference>
<evidence type="ECO:0000256" key="1">
    <source>
        <dbReference type="ARBA" id="ARBA00022450"/>
    </source>
</evidence>
<dbReference type="FunFam" id="3.30.300.30:FF:000015">
    <property type="entry name" value="Nonribosomal peptide synthase SidD"/>
    <property type="match status" value="2"/>
</dbReference>
<keyword evidence="2" id="KW-0597">Phosphoprotein</keyword>
<dbReference type="Gene3D" id="3.30.559.30">
    <property type="entry name" value="Nonribosomal peptide synthetase, condensation domain"/>
    <property type="match status" value="4"/>
</dbReference>
<dbReference type="GO" id="GO:0016874">
    <property type="term" value="F:ligase activity"/>
    <property type="evidence" value="ECO:0007669"/>
    <property type="project" value="UniProtKB-KW"/>
</dbReference>
<dbReference type="InterPro" id="IPR020845">
    <property type="entry name" value="AMP-binding_CS"/>
</dbReference>
<evidence type="ECO:0000259" key="5">
    <source>
        <dbReference type="PROSITE" id="PS50075"/>
    </source>
</evidence>
<dbReference type="PROSITE" id="PS00455">
    <property type="entry name" value="AMP_BINDING"/>
    <property type="match status" value="2"/>
</dbReference>
<dbReference type="GO" id="GO:0043041">
    <property type="term" value="P:amino acid activation for nonribosomal peptide biosynthetic process"/>
    <property type="evidence" value="ECO:0007669"/>
    <property type="project" value="TreeGrafter"/>
</dbReference>
<dbReference type="FunFam" id="3.30.559.30:FF:000003">
    <property type="entry name" value="Nonribosomal peptide synthase SidD"/>
    <property type="match status" value="1"/>
</dbReference>
<dbReference type="PROSITE" id="PS00012">
    <property type="entry name" value="PHOSPHOPANTETHEINE"/>
    <property type="match status" value="2"/>
</dbReference>
<dbReference type="GO" id="GO:0031177">
    <property type="term" value="F:phosphopantetheine binding"/>
    <property type="evidence" value="ECO:0007669"/>
    <property type="project" value="InterPro"/>
</dbReference>
<dbReference type="EMBL" id="JPDN02000036">
    <property type="protein sequence ID" value="PON22576.1"/>
    <property type="molecule type" value="Genomic_DNA"/>
</dbReference>
<feature type="domain" description="Carrier" evidence="5">
    <location>
        <begin position="2197"/>
        <end position="2273"/>
    </location>
</feature>
<dbReference type="InterPro" id="IPR009081">
    <property type="entry name" value="PP-bd_ACP"/>
</dbReference>
<dbReference type="SUPFAM" id="SSF56801">
    <property type="entry name" value="Acetyl-CoA synthetase-like"/>
    <property type="match status" value="2"/>
</dbReference>
<organism evidence="6 7">
    <name type="scientific">Trichoderma gamsii</name>
    <dbReference type="NCBI Taxonomy" id="398673"/>
    <lineage>
        <taxon>Eukaryota</taxon>
        <taxon>Fungi</taxon>
        <taxon>Dikarya</taxon>
        <taxon>Ascomycota</taxon>
        <taxon>Pezizomycotina</taxon>
        <taxon>Sordariomycetes</taxon>
        <taxon>Hypocreomycetidae</taxon>
        <taxon>Hypocreales</taxon>
        <taxon>Hypocreaceae</taxon>
        <taxon>Trichoderma</taxon>
    </lineage>
</organism>